<dbReference type="RefSeq" id="WP_408084876.1">
    <property type="nucleotide sequence ID" value="NZ_JBELPZ010000008.1"/>
</dbReference>
<comment type="caution">
    <text evidence="4">The sequence shown here is derived from an EMBL/GenBank/DDBJ whole genome shotgun (WGS) entry which is preliminary data.</text>
</comment>
<dbReference type="Pfam" id="PF13448">
    <property type="entry name" value="DUF4114"/>
    <property type="match status" value="1"/>
</dbReference>
<sequence>MKRVILLTALLFSTLIFSQNYQFLGSYNQLGVPDYLLENDEVSPATMAMIANALPEGYPVPQYNPHYITSGYDTDIELLSAADVYVTFVKEGAGYKNVLGYYTYNINEPLTTAPAPEDITIIFPNVSEGGSGGGLSAGNKVKIGTFPAGTGIGWVLLANGWNNTQVTQGLWQLFSNPNFNPEANPDLRHHNVLLADPDNERVLLGFEDIRRDYSSCDNDFNDAIFYITSNPYSAMSLRNMPDVETATDVSSGNDGGLESNGDLASLIAKRNFKRTQSNSFLNKKQLQSPFLTSGAGYKMNNEGTSLQGYFPTTGMFGTETTYLSTPTDLLGITNAEDVFSVDYYSGESRVAAALVTQTSGAVYNHSKVICDRLNGSSLEDVRTVTLQGHEIILAKLKRANGLIEYALSFSVSQQATQNILHSYWNIEQFPQTNYLNFQAWGANMGQVCTIVNYILNQLDNENPLVSTTVENRIPTVFVKSGTYKNGLLNLEVVNKSAASILEFEGNKKATEFSQPQSFTQQIALTTDYDQTITIDTQGIFDIGLSVHADTSLREDGLYLADGPWGIDYNEQQTTVSSFTIGEYIPQTSNEGEYIIERDASVTGQLFGTMNLFRNILAGELVKDVSGYEALNFTIANSHNVEVVLITEGLTNWEERLRFQIQANVTNTAFSIPLSSFTNPAGGSFEGQNVKGIVFSVMGSYSTFEPFFVNASAVSFGVSTLSNNTVERDIVTKMYNYPNPFTNTTTVVLPGMSAQVTVQLIDMAGRVLLNNTYTPDASNSINVEAAGLPKGLYIINAYTDSGKSYTSKCMVK</sequence>
<dbReference type="Proteomes" id="UP001629156">
    <property type="component" value="Unassembled WGS sequence"/>
</dbReference>
<protein>
    <submittedName>
        <fullName evidence="4">DUF4114 domain-containing protein</fullName>
    </submittedName>
</protein>
<dbReference type="InterPro" id="IPR025193">
    <property type="entry name" value="DUF4114"/>
</dbReference>
<keyword evidence="5" id="KW-1185">Reference proteome</keyword>
<evidence type="ECO:0000313" key="4">
    <source>
        <dbReference type="EMBL" id="MFL9844623.1"/>
    </source>
</evidence>
<evidence type="ECO:0000313" key="5">
    <source>
        <dbReference type="Proteomes" id="UP001629156"/>
    </source>
</evidence>
<dbReference type="InterPro" id="IPR026444">
    <property type="entry name" value="Secre_tail"/>
</dbReference>
<feature type="domain" description="Secretion system C-terminal sorting" evidence="3">
    <location>
        <begin position="736"/>
        <end position="810"/>
    </location>
</feature>
<dbReference type="NCBIfam" id="TIGR04183">
    <property type="entry name" value="Por_Secre_tail"/>
    <property type="match status" value="1"/>
</dbReference>
<evidence type="ECO:0000259" key="2">
    <source>
        <dbReference type="Pfam" id="PF13448"/>
    </source>
</evidence>
<gene>
    <name evidence="4" type="ORF">ABS766_09345</name>
</gene>
<keyword evidence="1" id="KW-0732">Signal</keyword>
<dbReference type="Pfam" id="PF18962">
    <property type="entry name" value="Por_Secre_tail"/>
    <property type="match status" value="1"/>
</dbReference>
<accession>A0ABW8YZX7</accession>
<dbReference type="EMBL" id="JBELPZ010000008">
    <property type="protein sequence ID" value="MFL9844623.1"/>
    <property type="molecule type" value="Genomic_DNA"/>
</dbReference>
<reference evidence="4 5" key="1">
    <citation type="submission" date="2024-06" db="EMBL/GenBank/DDBJ databases">
        <authorList>
            <person name="Kaempfer P."/>
            <person name="Viver T."/>
        </authorList>
    </citation>
    <scope>NUCLEOTIDE SEQUENCE [LARGE SCALE GENOMIC DNA]</scope>
    <source>
        <strain evidence="4 5">ST-119</strain>
    </source>
</reference>
<feature type="domain" description="DUF4114" evidence="2">
    <location>
        <begin position="146"/>
        <end position="230"/>
    </location>
</feature>
<evidence type="ECO:0000256" key="1">
    <source>
        <dbReference type="ARBA" id="ARBA00022729"/>
    </source>
</evidence>
<evidence type="ECO:0000259" key="3">
    <source>
        <dbReference type="Pfam" id="PF18962"/>
    </source>
</evidence>
<proteinExistence type="predicted"/>
<organism evidence="4 5">
    <name type="scientific">Flavobacterium rhizosphaerae</name>
    <dbReference type="NCBI Taxonomy" id="3163298"/>
    <lineage>
        <taxon>Bacteria</taxon>
        <taxon>Pseudomonadati</taxon>
        <taxon>Bacteroidota</taxon>
        <taxon>Flavobacteriia</taxon>
        <taxon>Flavobacteriales</taxon>
        <taxon>Flavobacteriaceae</taxon>
        <taxon>Flavobacterium</taxon>
    </lineage>
</organism>
<name>A0ABW8YZX7_9FLAO</name>